<keyword evidence="3 8" id="KW-0813">Transport</keyword>
<evidence type="ECO:0000256" key="2">
    <source>
        <dbReference type="ARBA" id="ARBA00007069"/>
    </source>
</evidence>
<name>A0A949PLY7_9HYPH</name>
<evidence type="ECO:0000256" key="8">
    <source>
        <dbReference type="RuleBase" id="RU363032"/>
    </source>
</evidence>
<dbReference type="Pfam" id="PF00528">
    <property type="entry name" value="BPD_transp_1"/>
    <property type="match status" value="1"/>
</dbReference>
<feature type="transmembrane region" description="Helical" evidence="8">
    <location>
        <begin position="333"/>
        <end position="358"/>
    </location>
</feature>
<feature type="transmembrane region" description="Helical" evidence="8">
    <location>
        <begin position="281"/>
        <end position="305"/>
    </location>
</feature>
<dbReference type="GO" id="GO:0005886">
    <property type="term" value="C:plasma membrane"/>
    <property type="evidence" value="ECO:0007669"/>
    <property type="project" value="UniProtKB-SubCell"/>
</dbReference>
<keyword evidence="6 8" id="KW-1133">Transmembrane helix</keyword>
<dbReference type="PANTHER" id="PTHR42929:SF5">
    <property type="entry name" value="ABC TRANSPORTER PERMEASE PROTEIN"/>
    <property type="match status" value="1"/>
</dbReference>
<feature type="transmembrane region" description="Helical" evidence="8">
    <location>
        <begin position="393"/>
        <end position="411"/>
    </location>
</feature>
<evidence type="ECO:0000256" key="7">
    <source>
        <dbReference type="ARBA" id="ARBA00023136"/>
    </source>
</evidence>
<proteinExistence type="inferred from homology"/>
<evidence type="ECO:0000313" key="11">
    <source>
        <dbReference type="Proteomes" id="UP000752297"/>
    </source>
</evidence>
<dbReference type="RefSeq" id="WP_217677505.1">
    <property type="nucleotide sequence ID" value="NZ_JAHRVA010000003.1"/>
</dbReference>
<evidence type="ECO:0000313" key="10">
    <source>
        <dbReference type="EMBL" id="MBV2143498.1"/>
    </source>
</evidence>
<keyword evidence="7 8" id="KW-0472">Membrane</keyword>
<dbReference type="InterPro" id="IPR000515">
    <property type="entry name" value="MetI-like"/>
</dbReference>
<feature type="transmembrane region" description="Helical" evidence="8">
    <location>
        <begin position="25"/>
        <end position="44"/>
    </location>
</feature>
<dbReference type="PANTHER" id="PTHR42929">
    <property type="entry name" value="INNER MEMBRANE ABC TRANSPORTER PERMEASE PROTEIN YDCU-RELATED-RELATED"/>
    <property type="match status" value="1"/>
</dbReference>
<evidence type="ECO:0000256" key="4">
    <source>
        <dbReference type="ARBA" id="ARBA00022475"/>
    </source>
</evidence>
<sequence length="419" mass="46640">MVLAIENEMSQLGNTLRANQRRKSFISLMLIAPLFIYVLVAFILPIGTMFYKAIENAEVIEVFPQTASHLENWHPTDSKAAPPDTVYLSFIQELSSAPRNKVGEAARRLNYEISGYRTLVTRTVRKLRDLPQNLGVEGNARKFLSAIDERWEEPAFWHAIKRTSTPYTPFYMLAAVDLQLDDTGSIAQAPEEQRTYVDILLRTLRISAVVTLVCLALGYPLANLMLVAPKPFATVLIIAVMLPFWTSLLARTSAWIVLLQREGLVNSFLGYIGLINQPLELIFNTTGLYIVMVHMMLPFMVLPIYSTMKGVPPQYMKASSSLGASPVRGFWEIYFPMTLPGVGAGALLTFIVTTGYYITPSLVASARDQMLGYFIAFFANTTINWGMASALGIILLVCTLSLYFIAARTIGVRQLAGLK</sequence>
<keyword evidence="5 8" id="KW-0812">Transmembrane</keyword>
<dbReference type="Proteomes" id="UP000752297">
    <property type="component" value="Unassembled WGS sequence"/>
</dbReference>
<dbReference type="CDD" id="cd06261">
    <property type="entry name" value="TM_PBP2"/>
    <property type="match status" value="1"/>
</dbReference>
<evidence type="ECO:0000256" key="3">
    <source>
        <dbReference type="ARBA" id="ARBA00022448"/>
    </source>
</evidence>
<reference evidence="10 11" key="1">
    <citation type="submission" date="2021-06" db="EMBL/GenBank/DDBJ databases">
        <title>Falsochrobactrum tianjin sp.nov., a new petroleum-degrading bacteria isolated from oily soils.</title>
        <authorList>
            <person name="Chen G."/>
            <person name="Chen H."/>
            <person name="Tian J."/>
            <person name="Qing J."/>
            <person name="Zhong L."/>
            <person name="Ma W."/>
            <person name="Song Y."/>
            <person name="Cui X."/>
            <person name="Yan B."/>
        </authorList>
    </citation>
    <scope>NUCLEOTIDE SEQUENCE [LARGE SCALE GENOMIC DNA]</scope>
    <source>
        <strain evidence="10 11">TDYN1</strain>
    </source>
</reference>
<feature type="transmembrane region" description="Helical" evidence="8">
    <location>
        <begin position="232"/>
        <end position="260"/>
    </location>
</feature>
<dbReference type="EMBL" id="JAHRVA010000003">
    <property type="protein sequence ID" value="MBV2143498.1"/>
    <property type="molecule type" value="Genomic_DNA"/>
</dbReference>
<dbReference type="GO" id="GO:0055085">
    <property type="term" value="P:transmembrane transport"/>
    <property type="evidence" value="ECO:0007669"/>
    <property type="project" value="InterPro"/>
</dbReference>
<evidence type="ECO:0000256" key="1">
    <source>
        <dbReference type="ARBA" id="ARBA00004651"/>
    </source>
</evidence>
<protein>
    <submittedName>
        <fullName evidence="10">ABC transporter permease</fullName>
    </submittedName>
</protein>
<gene>
    <name evidence="10" type="ORF">KUG47_08305</name>
</gene>
<dbReference type="AlphaFoldDB" id="A0A949PLY7"/>
<dbReference type="PROSITE" id="PS50928">
    <property type="entry name" value="ABC_TM1"/>
    <property type="match status" value="1"/>
</dbReference>
<accession>A0A949PLY7</accession>
<comment type="subcellular location">
    <subcellularLocation>
        <location evidence="1 8">Cell membrane</location>
        <topology evidence="1 8">Multi-pass membrane protein</topology>
    </subcellularLocation>
</comment>
<evidence type="ECO:0000256" key="6">
    <source>
        <dbReference type="ARBA" id="ARBA00022989"/>
    </source>
</evidence>
<feature type="transmembrane region" description="Helical" evidence="8">
    <location>
        <begin position="204"/>
        <end position="226"/>
    </location>
</feature>
<keyword evidence="4" id="KW-1003">Cell membrane</keyword>
<organism evidence="10 11">
    <name type="scientific">Falsochrobactrum tianjinense</name>
    <dbReference type="NCBI Taxonomy" id="2706015"/>
    <lineage>
        <taxon>Bacteria</taxon>
        <taxon>Pseudomonadati</taxon>
        <taxon>Pseudomonadota</taxon>
        <taxon>Alphaproteobacteria</taxon>
        <taxon>Hyphomicrobiales</taxon>
        <taxon>Brucellaceae</taxon>
        <taxon>Falsochrobactrum</taxon>
    </lineage>
</organism>
<evidence type="ECO:0000256" key="5">
    <source>
        <dbReference type="ARBA" id="ARBA00022692"/>
    </source>
</evidence>
<comment type="caution">
    <text evidence="10">The sequence shown here is derived from an EMBL/GenBank/DDBJ whole genome shotgun (WGS) entry which is preliminary data.</text>
</comment>
<keyword evidence="11" id="KW-1185">Reference proteome</keyword>
<comment type="similarity">
    <text evidence="2">Belongs to the binding-protein-dependent transport system permease family. CysTW subfamily.</text>
</comment>
<evidence type="ECO:0000259" key="9">
    <source>
        <dbReference type="PROSITE" id="PS50928"/>
    </source>
</evidence>
<feature type="domain" description="ABC transmembrane type-1" evidence="9">
    <location>
        <begin position="200"/>
        <end position="406"/>
    </location>
</feature>